<keyword evidence="2" id="KW-0863">Zinc-finger</keyword>
<dbReference type="Pfam" id="PF13695">
    <property type="entry name" value="Zn_ribbon_3CxxC"/>
    <property type="match status" value="1"/>
</dbReference>
<protein>
    <recommendedName>
        <fullName evidence="4">3CxxC-type domain-containing protein</fullName>
    </recommendedName>
</protein>
<evidence type="ECO:0000259" key="4">
    <source>
        <dbReference type="SMART" id="SM01328"/>
    </source>
</evidence>
<dbReference type="OrthoDB" id="8121437at2759"/>
<dbReference type="EMBL" id="MU001495">
    <property type="protein sequence ID" value="KAF2449017.1"/>
    <property type="molecule type" value="Genomic_DNA"/>
</dbReference>
<feature type="domain" description="3CxxC-type" evidence="4">
    <location>
        <begin position="60"/>
        <end position="158"/>
    </location>
</feature>
<accession>A0A9P4UH84</accession>
<name>A0A9P4UH84_9PLEO</name>
<evidence type="ECO:0000256" key="1">
    <source>
        <dbReference type="ARBA" id="ARBA00022723"/>
    </source>
</evidence>
<organism evidence="5 6">
    <name type="scientific">Karstenula rhodostoma CBS 690.94</name>
    <dbReference type="NCBI Taxonomy" id="1392251"/>
    <lineage>
        <taxon>Eukaryota</taxon>
        <taxon>Fungi</taxon>
        <taxon>Dikarya</taxon>
        <taxon>Ascomycota</taxon>
        <taxon>Pezizomycotina</taxon>
        <taxon>Dothideomycetes</taxon>
        <taxon>Pleosporomycetidae</taxon>
        <taxon>Pleosporales</taxon>
        <taxon>Massarineae</taxon>
        <taxon>Didymosphaeriaceae</taxon>
        <taxon>Karstenula</taxon>
    </lineage>
</organism>
<evidence type="ECO:0000256" key="3">
    <source>
        <dbReference type="ARBA" id="ARBA00022833"/>
    </source>
</evidence>
<evidence type="ECO:0000313" key="5">
    <source>
        <dbReference type="EMBL" id="KAF2449017.1"/>
    </source>
</evidence>
<keyword evidence="6" id="KW-1185">Reference proteome</keyword>
<keyword evidence="1" id="KW-0479">Metal-binding</keyword>
<dbReference type="GO" id="GO:0008270">
    <property type="term" value="F:zinc ion binding"/>
    <property type="evidence" value="ECO:0007669"/>
    <property type="project" value="UniProtKB-KW"/>
</dbReference>
<keyword evidence="3" id="KW-0862">Zinc</keyword>
<evidence type="ECO:0000313" key="6">
    <source>
        <dbReference type="Proteomes" id="UP000799764"/>
    </source>
</evidence>
<sequence>MPPKKKNTKIPPKQPEVVPKWLMHPELHGDVSRLLAEEDIHMSFHNVDSDTECMEDWDTNIVGRFKCQDKTCKSRSWVSGKVAITIRLYPGERYNARVYHQGCEKCDSISVPRLDDTYAERVANRLKIWHGVEVEAPAYERRTEKPHHSQLCEGCKAGHCRSKSIY</sequence>
<dbReference type="SMART" id="SM01328">
    <property type="entry name" value="zf-3CxxC"/>
    <property type="match status" value="1"/>
</dbReference>
<reference evidence="5" key="1">
    <citation type="journal article" date="2020" name="Stud. Mycol.">
        <title>101 Dothideomycetes genomes: a test case for predicting lifestyles and emergence of pathogens.</title>
        <authorList>
            <person name="Haridas S."/>
            <person name="Albert R."/>
            <person name="Binder M."/>
            <person name="Bloem J."/>
            <person name="Labutti K."/>
            <person name="Salamov A."/>
            <person name="Andreopoulos B."/>
            <person name="Baker S."/>
            <person name="Barry K."/>
            <person name="Bills G."/>
            <person name="Bluhm B."/>
            <person name="Cannon C."/>
            <person name="Castanera R."/>
            <person name="Culley D."/>
            <person name="Daum C."/>
            <person name="Ezra D."/>
            <person name="Gonzalez J."/>
            <person name="Henrissat B."/>
            <person name="Kuo A."/>
            <person name="Liang C."/>
            <person name="Lipzen A."/>
            <person name="Lutzoni F."/>
            <person name="Magnuson J."/>
            <person name="Mondo S."/>
            <person name="Nolan M."/>
            <person name="Ohm R."/>
            <person name="Pangilinan J."/>
            <person name="Park H.-J."/>
            <person name="Ramirez L."/>
            <person name="Alfaro M."/>
            <person name="Sun H."/>
            <person name="Tritt A."/>
            <person name="Yoshinaga Y."/>
            <person name="Zwiers L.-H."/>
            <person name="Turgeon B."/>
            <person name="Goodwin S."/>
            <person name="Spatafora J."/>
            <person name="Crous P."/>
            <person name="Grigoriev I."/>
        </authorList>
    </citation>
    <scope>NUCLEOTIDE SEQUENCE</scope>
    <source>
        <strain evidence="5">CBS 690.94</strain>
    </source>
</reference>
<dbReference type="AlphaFoldDB" id="A0A9P4UH84"/>
<gene>
    <name evidence="5" type="ORF">P171DRAFT_407382</name>
</gene>
<proteinExistence type="predicted"/>
<comment type="caution">
    <text evidence="5">The sequence shown here is derived from an EMBL/GenBank/DDBJ whole genome shotgun (WGS) entry which is preliminary data.</text>
</comment>
<dbReference type="Proteomes" id="UP000799764">
    <property type="component" value="Unassembled WGS sequence"/>
</dbReference>
<dbReference type="InterPro" id="IPR027377">
    <property type="entry name" value="ZAR1/RTP1-5-like_Znf-3CxxC"/>
</dbReference>
<evidence type="ECO:0000256" key="2">
    <source>
        <dbReference type="ARBA" id="ARBA00022771"/>
    </source>
</evidence>